<comment type="cofactor">
    <cofactor evidence="2">
        <name>Zn(2+)</name>
        <dbReference type="ChEBI" id="CHEBI:29105"/>
    </cofactor>
</comment>
<comment type="subcellular location">
    <subcellularLocation>
        <location evidence="3">Cytoplasm</location>
    </subcellularLocation>
</comment>
<dbReference type="PANTHER" id="PTHR30001:SF0">
    <property type="entry name" value="RIBONUCLEASE G"/>
    <property type="match status" value="1"/>
</dbReference>
<feature type="compositionally biased region" description="Acidic residues" evidence="16">
    <location>
        <begin position="308"/>
        <end position="335"/>
    </location>
</feature>
<dbReference type="Proteomes" id="UP000586947">
    <property type="component" value="Unassembled WGS sequence"/>
</dbReference>
<keyword evidence="12" id="KW-0694">RNA-binding</keyword>
<dbReference type="GO" id="GO:0008995">
    <property type="term" value="F:ribonuclease E activity"/>
    <property type="evidence" value="ECO:0007669"/>
    <property type="project" value="UniProtKB-EC"/>
</dbReference>
<dbReference type="InterPro" id="IPR019307">
    <property type="entry name" value="RNA-bd_AU-1/RNase_E/G"/>
</dbReference>
<dbReference type="GO" id="GO:0006364">
    <property type="term" value="P:rRNA processing"/>
    <property type="evidence" value="ECO:0007669"/>
    <property type="project" value="TreeGrafter"/>
</dbReference>
<keyword evidence="7" id="KW-0819">tRNA processing</keyword>
<proteinExistence type="inferred from homology"/>
<evidence type="ECO:0000256" key="7">
    <source>
        <dbReference type="ARBA" id="ARBA00022694"/>
    </source>
</evidence>
<dbReference type="AlphaFoldDB" id="A0A840VWQ7"/>
<comment type="similarity">
    <text evidence="4">Belongs to the RNase E/G family.</text>
</comment>
<evidence type="ECO:0000256" key="11">
    <source>
        <dbReference type="ARBA" id="ARBA00022842"/>
    </source>
</evidence>
<dbReference type="CDD" id="cd04453">
    <property type="entry name" value="S1_RNase_E"/>
    <property type="match status" value="1"/>
</dbReference>
<accession>A0A840VWQ7</accession>
<evidence type="ECO:0000256" key="4">
    <source>
        <dbReference type="ARBA" id="ARBA00005522"/>
    </source>
</evidence>
<keyword evidence="11" id="KW-0460">Magnesium</keyword>
<dbReference type="FunFam" id="2.40.50.140:FF:000066">
    <property type="entry name" value="Ribonuclease E"/>
    <property type="match status" value="1"/>
</dbReference>
<keyword evidence="6" id="KW-0507">mRNA processing</keyword>
<dbReference type="InterPro" id="IPR003029">
    <property type="entry name" value="S1_domain"/>
</dbReference>
<dbReference type="PROSITE" id="PS50126">
    <property type="entry name" value="S1"/>
    <property type="match status" value="1"/>
</dbReference>
<keyword evidence="9 18" id="KW-0378">Hydrolase</keyword>
<dbReference type="NCBIfam" id="TIGR00757">
    <property type="entry name" value="RNaseEG"/>
    <property type="match status" value="1"/>
</dbReference>
<reference evidence="18 19" key="1">
    <citation type="submission" date="2020-08" db="EMBL/GenBank/DDBJ databases">
        <title>Sequencing the genomes of 1000 actinobacteria strains.</title>
        <authorList>
            <person name="Klenk H.-P."/>
        </authorList>
    </citation>
    <scope>NUCLEOTIDE SEQUENCE [LARGE SCALE GENOMIC DNA]</scope>
    <source>
        <strain evidence="18 19">DSM 103125</strain>
    </source>
</reference>
<evidence type="ECO:0000259" key="17">
    <source>
        <dbReference type="PROSITE" id="PS50126"/>
    </source>
</evidence>
<dbReference type="Gene3D" id="2.40.50.140">
    <property type="entry name" value="Nucleic acid-binding proteins"/>
    <property type="match status" value="1"/>
</dbReference>
<dbReference type="PANTHER" id="PTHR30001">
    <property type="entry name" value="RIBONUCLEASE"/>
    <property type="match status" value="1"/>
</dbReference>
<evidence type="ECO:0000256" key="5">
    <source>
        <dbReference type="ARBA" id="ARBA00022490"/>
    </source>
</evidence>
<evidence type="ECO:0000256" key="16">
    <source>
        <dbReference type="SAM" id="MobiDB-lite"/>
    </source>
</evidence>
<feature type="region of interest" description="Disordered" evidence="16">
    <location>
        <begin position="966"/>
        <end position="1022"/>
    </location>
</feature>
<evidence type="ECO:0000256" key="6">
    <source>
        <dbReference type="ARBA" id="ARBA00022664"/>
    </source>
</evidence>
<feature type="compositionally biased region" description="Basic residues" evidence="16">
    <location>
        <begin position="59"/>
        <end position="68"/>
    </location>
</feature>
<comment type="catalytic activity">
    <reaction evidence="13">
        <text>Endonucleolytic cleavage of single-stranded RNA in A- and U-rich regions.</text>
        <dbReference type="EC" id="3.1.26.12"/>
    </reaction>
</comment>
<evidence type="ECO:0000256" key="14">
    <source>
        <dbReference type="ARBA" id="ARBA00066879"/>
    </source>
</evidence>
<dbReference type="EMBL" id="JACHDP010000001">
    <property type="protein sequence ID" value="MBB5477030.1"/>
    <property type="molecule type" value="Genomic_DNA"/>
</dbReference>
<feature type="compositionally biased region" description="Basic residues" evidence="16">
    <location>
        <begin position="338"/>
        <end position="352"/>
    </location>
</feature>
<feature type="compositionally biased region" description="Basic and acidic residues" evidence="16">
    <location>
        <begin position="422"/>
        <end position="431"/>
    </location>
</feature>
<dbReference type="GO" id="GO:0006397">
    <property type="term" value="P:mRNA processing"/>
    <property type="evidence" value="ECO:0007669"/>
    <property type="project" value="UniProtKB-KW"/>
</dbReference>
<dbReference type="GO" id="GO:0003723">
    <property type="term" value="F:RNA binding"/>
    <property type="evidence" value="ECO:0007669"/>
    <property type="project" value="UniProtKB-KW"/>
</dbReference>
<dbReference type="SUPFAM" id="SSF50249">
    <property type="entry name" value="Nucleic acid-binding proteins"/>
    <property type="match status" value="1"/>
</dbReference>
<evidence type="ECO:0000256" key="2">
    <source>
        <dbReference type="ARBA" id="ARBA00001947"/>
    </source>
</evidence>
<feature type="region of interest" description="Disordered" evidence="16">
    <location>
        <begin position="1"/>
        <end position="460"/>
    </location>
</feature>
<dbReference type="InterPro" id="IPR004659">
    <property type="entry name" value="RNase_E/G"/>
</dbReference>
<evidence type="ECO:0000256" key="1">
    <source>
        <dbReference type="ARBA" id="ARBA00001946"/>
    </source>
</evidence>
<feature type="compositionally biased region" description="Basic residues" evidence="16">
    <location>
        <begin position="1007"/>
        <end position="1022"/>
    </location>
</feature>
<sequence>MLENEPEGGERTGSQPAGETADQSTTADGAPVATPTTAVGSAPVDPVGAESAEPAAPVRRTRATRRRAAPLNQPEQTDAPIEAPTGDTGSAESPQAEVFAPISGDLEVAPKTPRRRRKATPVETTAEEPLVAASAEAASAEVVPPVKVTRTRRKKATPAAVEEPPAVEEPIAEEPLVAEEPVAVEEPAESDLREAEAELNDTEAVPSKTAAELAWSSGAQERSGEVSPGAAVAGVTDEPNDQVEPEQPRTRRRRAALSAPTVLFMAPQPDAVPVTRPVEPAPVAEEPAVEEAAEPSRRRRRGRREVEPVEAIEAEEEPTEEADEATEADEDDEDSAAARRRRRRGRRGRGRGKGGADDAEDEESEEAAQADEEETAEVEAEGDEDDEAEGGDGLTRRRRRRRRRGAGDTEGAADDGVPTVVKIREPRRTVDEVQGVSGSTRLEAKRQRRRDGREQRRTRPPILSESEFLARREAVDRVMAVRQRGDRTQIAVLEDGVLVEHYVTRNSSGTMAGNVYLGKVQNVLPSMEAAFVDVGRGRNAVLYAGEVNWDTSGLEGRARSIEQALRSGDSVLVQVTKDPIGHKGARLTSHIALSGRHLVYVPNGNASGISRKLPDNERKRLRDVLKKLVPDGAGVIVRTAAEGASEDELARDVKRLQAQWEDIQAKAAEGGAPVLLYGEPDLVIRVVRDLFNEDFRELVIEGEQSYDMVESYLSHVSPDLVDRVRRHVGTSDVFAEYRIDEQIIKGLDRKVFLPSGGSLVIDRTEAMTVVDVNTGKYTGSGGNLEETVTRNNLEAAEEIVRQLRLRDIGGIVVIDFIDMVLESNRELVLRRLTECLGRDRTKHQVTEITSLGLVQMTRKRIGAGLLEAFSETCECCKGRGVIMHTEPVPEKPRPAGAGEKVKAVASSVAAAPAAEQGTASSRRRARKNAPVERAAVEVVDTDTSVEPDADYQDTMGYDLSRYESDTAAAPAISDSQQGESARLAAADDPDALADGEGDEESAEGGTGRRRSRRGGARRRTRP</sequence>
<gene>
    <name evidence="18" type="ORF">HNR20_001535</name>
</gene>
<evidence type="ECO:0000256" key="13">
    <source>
        <dbReference type="ARBA" id="ARBA00050524"/>
    </source>
</evidence>
<keyword evidence="5" id="KW-0963">Cytoplasm</keyword>
<protein>
    <recommendedName>
        <fullName evidence="15">Ribonuclease E</fullName>
        <ecNumber evidence="14">3.1.26.12</ecNumber>
    </recommendedName>
</protein>
<dbReference type="GO" id="GO:0005737">
    <property type="term" value="C:cytoplasm"/>
    <property type="evidence" value="ECO:0007669"/>
    <property type="project" value="UniProtKB-SubCell"/>
</dbReference>
<feature type="compositionally biased region" description="Acidic residues" evidence="16">
    <location>
        <begin position="987"/>
        <end position="1002"/>
    </location>
</feature>
<feature type="compositionally biased region" description="Low complexity" evidence="16">
    <location>
        <begin position="271"/>
        <end position="286"/>
    </location>
</feature>
<evidence type="ECO:0000256" key="3">
    <source>
        <dbReference type="ARBA" id="ARBA00004496"/>
    </source>
</evidence>
<dbReference type="GO" id="GO:0046872">
    <property type="term" value="F:metal ion binding"/>
    <property type="evidence" value="ECO:0007669"/>
    <property type="project" value="UniProtKB-KW"/>
</dbReference>
<comment type="cofactor">
    <cofactor evidence="1">
        <name>Mg(2+)</name>
        <dbReference type="ChEBI" id="CHEBI:18420"/>
    </cofactor>
</comment>
<keyword evidence="19" id="KW-1185">Reference proteome</keyword>
<feature type="compositionally biased region" description="Polar residues" evidence="16">
    <location>
        <begin position="12"/>
        <end position="27"/>
    </location>
</feature>
<evidence type="ECO:0000256" key="8">
    <source>
        <dbReference type="ARBA" id="ARBA00022723"/>
    </source>
</evidence>
<organism evidence="18 19">
    <name type="scientific">Micromonospora parathelypteridis</name>
    <dbReference type="NCBI Taxonomy" id="1839617"/>
    <lineage>
        <taxon>Bacteria</taxon>
        <taxon>Bacillati</taxon>
        <taxon>Actinomycetota</taxon>
        <taxon>Actinomycetes</taxon>
        <taxon>Micromonosporales</taxon>
        <taxon>Micromonosporaceae</taxon>
        <taxon>Micromonospora</taxon>
    </lineage>
</organism>
<dbReference type="EC" id="3.1.26.12" evidence="14"/>
<evidence type="ECO:0000313" key="19">
    <source>
        <dbReference type="Proteomes" id="UP000586947"/>
    </source>
</evidence>
<name>A0A840VWQ7_9ACTN</name>
<feature type="region of interest" description="Disordered" evidence="16">
    <location>
        <begin position="908"/>
        <end position="952"/>
    </location>
</feature>
<evidence type="ECO:0000256" key="9">
    <source>
        <dbReference type="ARBA" id="ARBA00022801"/>
    </source>
</evidence>
<feature type="compositionally biased region" description="Acidic residues" evidence="16">
    <location>
        <begin position="357"/>
        <end position="390"/>
    </location>
</feature>
<feature type="compositionally biased region" description="Low complexity" evidence="16">
    <location>
        <begin position="127"/>
        <end position="148"/>
    </location>
</feature>
<keyword evidence="8" id="KW-0479">Metal-binding</keyword>
<evidence type="ECO:0000256" key="15">
    <source>
        <dbReference type="ARBA" id="ARBA00072999"/>
    </source>
</evidence>
<dbReference type="SMART" id="SM00316">
    <property type="entry name" value="S1"/>
    <property type="match status" value="1"/>
</dbReference>
<dbReference type="Pfam" id="PF10150">
    <property type="entry name" value="RNase_E_G"/>
    <property type="match status" value="1"/>
</dbReference>
<evidence type="ECO:0000256" key="12">
    <source>
        <dbReference type="ARBA" id="ARBA00022884"/>
    </source>
</evidence>
<dbReference type="GO" id="GO:0008033">
    <property type="term" value="P:tRNA processing"/>
    <property type="evidence" value="ECO:0007669"/>
    <property type="project" value="UniProtKB-KW"/>
</dbReference>
<comment type="caution">
    <text evidence="18">The sequence shown here is derived from an EMBL/GenBank/DDBJ whole genome shotgun (WGS) entry which is preliminary data.</text>
</comment>
<feature type="compositionally biased region" description="Acidic residues" evidence="16">
    <location>
        <begin position="939"/>
        <end position="951"/>
    </location>
</feature>
<evidence type="ECO:0000313" key="18">
    <source>
        <dbReference type="EMBL" id="MBB5477030.1"/>
    </source>
</evidence>
<keyword evidence="10" id="KW-0862">Zinc</keyword>
<feature type="domain" description="S1 motif" evidence="17">
    <location>
        <begin position="513"/>
        <end position="596"/>
    </location>
</feature>
<dbReference type="RefSeq" id="WP_184177756.1">
    <property type="nucleotide sequence ID" value="NZ_BMNF01000003.1"/>
</dbReference>
<dbReference type="InterPro" id="IPR012340">
    <property type="entry name" value="NA-bd_OB-fold"/>
</dbReference>
<evidence type="ECO:0000256" key="10">
    <source>
        <dbReference type="ARBA" id="ARBA00022833"/>
    </source>
</evidence>